<feature type="transmembrane region" description="Helical" evidence="1">
    <location>
        <begin position="66"/>
        <end position="93"/>
    </location>
</feature>
<dbReference type="PANTHER" id="PTHR30188">
    <property type="entry name" value="ABC TRANSPORTER PERMEASE PROTEIN-RELATED"/>
    <property type="match status" value="1"/>
</dbReference>
<keyword evidence="1" id="KW-0812">Transmembrane</keyword>
<sequence length="283" mass="29170">MTSGGVSGGRGVQVAQDWAQGYVRRHPLASLTTVGDQFVLGLQTLKFFVIDLVTGRFQWREFIQQGAFMAGTAVLPTVLVALPIGVTLSIQFALLAGQVGATSLAGAASGLAVIRQAASLTAAILMAAAVGSAITADLGSRAMREETDAMEVMGVSVIRRLVVPRFAAAIMVGVALTGVVCFVGFLASYLFNVYFQNGAPGSFVATFASFATTGDMIVALVKALIFGAIVAVVSCQKGLSTQGGPTGVANSVNAAVVESILVLMVVNVAISQLYIMMFPRVGL</sequence>
<feature type="transmembrane region" description="Helical" evidence="1">
    <location>
        <begin position="203"/>
        <end position="233"/>
    </location>
</feature>
<dbReference type="InterPro" id="IPR030802">
    <property type="entry name" value="Permease_MalE"/>
</dbReference>
<dbReference type="GO" id="GO:0043190">
    <property type="term" value="C:ATP-binding cassette (ABC) transporter complex"/>
    <property type="evidence" value="ECO:0007669"/>
    <property type="project" value="InterPro"/>
</dbReference>
<feature type="transmembrane region" description="Helical" evidence="1">
    <location>
        <begin position="254"/>
        <end position="275"/>
    </location>
</feature>
<organism evidence="2 3">
    <name type="scientific">Mycolicibacterium iranicum</name>
    <name type="common">Mycobacterium iranicum</name>
    <dbReference type="NCBI Taxonomy" id="912594"/>
    <lineage>
        <taxon>Bacteria</taxon>
        <taxon>Bacillati</taxon>
        <taxon>Actinomycetota</taxon>
        <taxon>Actinomycetes</taxon>
        <taxon>Mycobacteriales</taxon>
        <taxon>Mycobacteriaceae</taxon>
        <taxon>Mycolicibacterium</taxon>
    </lineage>
</organism>
<dbReference type="PANTHER" id="PTHR30188:SF4">
    <property type="entry name" value="PROTEIN TRIGALACTOSYLDIACYLGLYCEROL 1, CHLOROPLASTIC"/>
    <property type="match status" value="1"/>
</dbReference>
<protein>
    <submittedName>
        <fullName evidence="2">ABC transporter</fullName>
    </submittedName>
</protein>
<reference evidence="2 3" key="1">
    <citation type="submission" date="2016-01" db="EMBL/GenBank/DDBJ databases">
        <title>The new phylogeny of the genus Mycobacterium.</title>
        <authorList>
            <person name="Tarcisio F."/>
            <person name="Conor M."/>
            <person name="Antonella G."/>
            <person name="Elisabetta G."/>
            <person name="Giulia F.S."/>
            <person name="Sara T."/>
            <person name="Anna F."/>
            <person name="Clotilde B."/>
            <person name="Roberto B."/>
            <person name="Veronica D.S."/>
            <person name="Fabio R."/>
            <person name="Monica P."/>
            <person name="Olivier J."/>
            <person name="Enrico T."/>
            <person name="Nicola S."/>
        </authorList>
    </citation>
    <scope>NUCLEOTIDE SEQUENCE [LARGE SCALE GENOMIC DNA]</scope>
    <source>
        <strain evidence="2 3">DSM 45541</strain>
    </source>
</reference>
<dbReference type="RefSeq" id="WP_085173580.1">
    <property type="nucleotide sequence ID" value="NZ_LQPC01000026.1"/>
</dbReference>
<gene>
    <name evidence="2" type="ORF">AWC12_09255</name>
</gene>
<proteinExistence type="predicted"/>
<accession>A0A1X1WST1</accession>
<dbReference type="GO" id="GO:0005548">
    <property type="term" value="F:phospholipid transporter activity"/>
    <property type="evidence" value="ECO:0007669"/>
    <property type="project" value="TreeGrafter"/>
</dbReference>
<feature type="transmembrane region" description="Helical" evidence="1">
    <location>
        <begin position="113"/>
        <end position="134"/>
    </location>
</feature>
<feature type="transmembrane region" description="Helical" evidence="1">
    <location>
        <begin position="166"/>
        <end position="191"/>
    </location>
</feature>
<keyword evidence="1" id="KW-1133">Transmembrane helix</keyword>
<evidence type="ECO:0000313" key="2">
    <source>
        <dbReference type="EMBL" id="ORV89593.1"/>
    </source>
</evidence>
<dbReference type="AlphaFoldDB" id="A0A1X1WST1"/>
<dbReference type="Proteomes" id="UP000193622">
    <property type="component" value="Unassembled WGS sequence"/>
</dbReference>
<evidence type="ECO:0000313" key="3">
    <source>
        <dbReference type="Proteomes" id="UP000193622"/>
    </source>
</evidence>
<comment type="caution">
    <text evidence="2">The sequence shown here is derived from an EMBL/GenBank/DDBJ whole genome shotgun (WGS) entry which is preliminary data.</text>
</comment>
<evidence type="ECO:0000256" key="1">
    <source>
        <dbReference type="SAM" id="Phobius"/>
    </source>
</evidence>
<dbReference type="Pfam" id="PF02405">
    <property type="entry name" value="MlaE"/>
    <property type="match status" value="1"/>
</dbReference>
<dbReference type="EMBL" id="LQPC01000026">
    <property type="protein sequence ID" value="ORV89593.1"/>
    <property type="molecule type" value="Genomic_DNA"/>
</dbReference>
<name>A0A1X1WST1_MYCIR</name>
<keyword evidence="1" id="KW-0472">Membrane</keyword>